<organism evidence="3 4">
    <name type="scientific">Linum tenue</name>
    <dbReference type="NCBI Taxonomy" id="586396"/>
    <lineage>
        <taxon>Eukaryota</taxon>
        <taxon>Viridiplantae</taxon>
        <taxon>Streptophyta</taxon>
        <taxon>Embryophyta</taxon>
        <taxon>Tracheophyta</taxon>
        <taxon>Spermatophyta</taxon>
        <taxon>Magnoliopsida</taxon>
        <taxon>eudicotyledons</taxon>
        <taxon>Gunneridae</taxon>
        <taxon>Pentapetalae</taxon>
        <taxon>rosids</taxon>
        <taxon>fabids</taxon>
        <taxon>Malpighiales</taxon>
        <taxon>Linaceae</taxon>
        <taxon>Linum</taxon>
    </lineage>
</organism>
<dbReference type="Proteomes" id="UP001154282">
    <property type="component" value="Unassembled WGS sequence"/>
</dbReference>
<feature type="compositionally biased region" description="Low complexity" evidence="1">
    <location>
        <begin position="46"/>
        <end position="57"/>
    </location>
</feature>
<protein>
    <recommendedName>
        <fullName evidence="2">TLDc domain-containing protein</fullName>
    </recommendedName>
</protein>
<evidence type="ECO:0000313" key="3">
    <source>
        <dbReference type="EMBL" id="CAI0435793.1"/>
    </source>
</evidence>
<dbReference type="AlphaFoldDB" id="A0AAV0LRQ4"/>
<keyword evidence="4" id="KW-1185">Reference proteome</keyword>
<dbReference type="PANTHER" id="PTHR23354">
    <property type="entry name" value="NUCLEOLAR PROTEIN 7/ESTROGEN RECEPTOR COACTIVATOR-RELATED"/>
    <property type="match status" value="1"/>
</dbReference>
<dbReference type="EMBL" id="CAMGYJ010000006">
    <property type="protein sequence ID" value="CAI0435793.1"/>
    <property type="molecule type" value="Genomic_DNA"/>
</dbReference>
<evidence type="ECO:0000313" key="4">
    <source>
        <dbReference type="Proteomes" id="UP001154282"/>
    </source>
</evidence>
<feature type="region of interest" description="Disordered" evidence="1">
    <location>
        <begin position="43"/>
        <end position="62"/>
    </location>
</feature>
<dbReference type="PANTHER" id="PTHR23354:SF104">
    <property type="entry name" value="TLD-DOMAIN CONTAINING NUCLEOLAR PROTEIN"/>
    <property type="match status" value="1"/>
</dbReference>
<dbReference type="InterPro" id="IPR006571">
    <property type="entry name" value="TLDc_dom"/>
</dbReference>
<feature type="region of interest" description="Disordered" evidence="1">
    <location>
        <begin position="296"/>
        <end position="317"/>
    </location>
</feature>
<feature type="domain" description="TLDc" evidence="2">
    <location>
        <begin position="336"/>
        <end position="527"/>
    </location>
</feature>
<reference evidence="3" key="1">
    <citation type="submission" date="2022-08" db="EMBL/GenBank/DDBJ databases">
        <authorList>
            <person name="Gutierrez-Valencia J."/>
        </authorList>
    </citation>
    <scope>NUCLEOTIDE SEQUENCE</scope>
</reference>
<dbReference type="PROSITE" id="PS51886">
    <property type="entry name" value="TLDC"/>
    <property type="match status" value="1"/>
</dbReference>
<name>A0AAV0LRQ4_9ROSI</name>
<evidence type="ECO:0000256" key="1">
    <source>
        <dbReference type="SAM" id="MobiDB-lite"/>
    </source>
</evidence>
<accession>A0AAV0LRQ4</accession>
<evidence type="ECO:0000259" key="2">
    <source>
        <dbReference type="PROSITE" id="PS51886"/>
    </source>
</evidence>
<gene>
    <name evidence="3" type="ORF">LITE_LOCUS24832</name>
</gene>
<comment type="caution">
    <text evidence="3">The sequence shown here is derived from an EMBL/GenBank/DDBJ whole genome shotgun (WGS) entry which is preliminary data.</text>
</comment>
<dbReference type="Pfam" id="PF07534">
    <property type="entry name" value="TLD"/>
    <property type="match status" value="1"/>
</dbReference>
<proteinExistence type="predicted"/>
<sequence>MSVRFIGNQARWVFSRESNGKRRTEKGRILIFHTIRNPYAVGKKMGASSSTQQAGSSEQREAESLAASVGALPMLQNSFAKLADPQTSAIPLESLQKCFGVSYETPDFESTEAPDPSSFLGVLNHLGKSLVDEFFLAEKEGISWIEFVKGYVKCCGRMTASMSLNVLMRLFATTLARSGSPSKLEFESMDDGGYKMSGYLLPADVLVLLWMSWAMLWDSKTSNGKERTLFLPDVSHLALSAVVSCCDGLDGVDFWDCDLAGLEVQLPAGKFLAWALATAPSLTDCLTQFINSRLQNSGSSRDESAPGTSIPGGSVSSSARRSYLLTCGRAWAISLSLRSAISVEILKPYFPSDGDQSDEHVLYRSSVHGKGLNRFWSNVEGYHGPLLILVSATSGDTHGDNSTAKKWTIGALTQQGLENKESFYGTSATLYAICPVFHVFPPSGKEKNFVYSHLHHARGYDPHPKPAGIGFGGSMGNERLYIDEDFARVTIRHHAVDKTYQNGPLFPNQGFLPVEALISEVEVWGLGGEAARSVQTSYKKREELFTEQRRKVDLKTFSNWEDSPEKMMMDMMGDPNRVRREDR</sequence>
<dbReference type="SMART" id="SM00584">
    <property type="entry name" value="TLDc"/>
    <property type="match status" value="1"/>
</dbReference>